<dbReference type="KEGG" id="mpsy:CEK71_04605"/>
<name>A0A1Z4BVX9_9GAMM</name>
<dbReference type="RefSeq" id="WP_088618284.1">
    <property type="nucleotide sequence ID" value="NZ_CP022129.1"/>
</dbReference>
<protein>
    <recommendedName>
        <fullName evidence="3">PIN domain-containing protein</fullName>
    </recommendedName>
</protein>
<dbReference type="PROSITE" id="PS51257">
    <property type="entry name" value="PROKAR_LIPOPROTEIN"/>
    <property type="match status" value="1"/>
</dbReference>
<dbReference type="EMBL" id="CP022129">
    <property type="protein sequence ID" value="ASF45402.1"/>
    <property type="molecule type" value="Genomic_DNA"/>
</dbReference>
<gene>
    <name evidence="1" type="ORF">CEK71_04605</name>
</gene>
<evidence type="ECO:0000313" key="1">
    <source>
        <dbReference type="EMBL" id="ASF45402.1"/>
    </source>
</evidence>
<sequence>MPEKLVIDTNVAISANGVNTHASLACQWACIKLLQDCKNRQIAIDKPGLIMDEYQRHLSYAGQPGVGDMFFKYLHDNQYSTHNILMVNITSSDDDRKGFTELPDNHLDMSDRKFLATAVVAKATLVNATDSDWTEQSGLLDDLGIAIKQLCPEHSCK</sequence>
<organism evidence="1 2">
    <name type="scientific">Methylovulum psychrotolerans</name>
    <dbReference type="NCBI Taxonomy" id="1704499"/>
    <lineage>
        <taxon>Bacteria</taxon>
        <taxon>Pseudomonadati</taxon>
        <taxon>Pseudomonadota</taxon>
        <taxon>Gammaproteobacteria</taxon>
        <taxon>Methylococcales</taxon>
        <taxon>Methylococcaceae</taxon>
        <taxon>Methylovulum</taxon>
    </lineage>
</organism>
<proteinExistence type="predicted"/>
<evidence type="ECO:0008006" key="3">
    <source>
        <dbReference type="Google" id="ProtNLM"/>
    </source>
</evidence>
<dbReference type="OrthoDB" id="165658at2"/>
<dbReference type="AlphaFoldDB" id="A0A1Z4BVX9"/>
<reference evidence="1 2" key="1">
    <citation type="submission" date="2017-06" db="EMBL/GenBank/DDBJ databases">
        <title>Genome Sequencing of the methanotroph Methylovulum psychrotolerants str. HV10-M2 isolated from a high-altitude environment.</title>
        <authorList>
            <person name="Mateos-Rivera A."/>
        </authorList>
    </citation>
    <scope>NUCLEOTIDE SEQUENCE [LARGE SCALE GENOMIC DNA]</scope>
    <source>
        <strain evidence="1 2">HV10_M2</strain>
    </source>
</reference>
<keyword evidence="2" id="KW-1185">Reference proteome</keyword>
<evidence type="ECO:0000313" key="2">
    <source>
        <dbReference type="Proteomes" id="UP000197019"/>
    </source>
</evidence>
<dbReference type="Proteomes" id="UP000197019">
    <property type="component" value="Chromosome"/>
</dbReference>
<accession>A0A1Z4BVX9</accession>